<dbReference type="Proteomes" id="UP000199013">
    <property type="component" value="Unassembled WGS sequence"/>
</dbReference>
<protein>
    <recommendedName>
        <fullName evidence="3">DUF4267 domain-containing protein</fullName>
    </recommendedName>
</protein>
<evidence type="ECO:0000313" key="1">
    <source>
        <dbReference type="EMBL" id="SBW23302.1"/>
    </source>
</evidence>
<proteinExistence type="predicted"/>
<evidence type="ECO:0008006" key="3">
    <source>
        <dbReference type="Google" id="ProtNLM"/>
    </source>
</evidence>
<gene>
    <name evidence="1" type="ORF">FDG2_3729</name>
</gene>
<evidence type="ECO:0000313" key="2">
    <source>
        <dbReference type="Proteomes" id="UP000199013"/>
    </source>
</evidence>
<reference evidence="2" key="1">
    <citation type="submission" date="2016-02" db="EMBL/GenBank/DDBJ databases">
        <authorList>
            <person name="Wibberg D."/>
        </authorList>
    </citation>
    <scope>NUCLEOTIDE SEQUENCE [LARGE SCALE GENOMIC DNA]</scope>
</reference>
<accession>A0A1C3P0F5</accession>
<name>A0A1C3P0F5_9ACTN</name>
<dbReference type="AlphaFoldDB" id="A0A1C3P0F5"/>
<keyword evidence="2" id="KW-1185">Reference proteome</keyword>
<dbReference type="Pfam" id="PF14087">
    <property type="entry name" value="DUF4267"/>
    <property type="match status" value="1"/>
</dbReference>
<sequence>MGRSHEDKAGDEIALTQGIKMITFRAPFVTYSQRAGLFGVARCVIGVGLLTRPTGFVRLAGVDRVTAERTAWITQLAAARDIALGAGLLATLLRRDSGPVRGWLWAGMLVDMADAAVLLAAGIRRDVAPLPVAVAVVAAAGSVVQAGALVARPATGTGAEGAAPILATSPGNESAA</sequence>
<organism evidence="1 2">
    <name type="scientific">Candidatus Protofrankia californiensis</name>
    <dbReference type="NCBI Taxonomy" id="1839754"/>
    <lineage>
        <taxon>Bacteria</taxon>
        <taxon>Bacillati</taxon>
        <taxon>Actinomycetota</taxon>
        <taxon>Actinomycetes</taxon>
        <taxon>Frankiales</taxon>
        <taxon>Frankiaceae</taxon>
        <taxon>Protofrankia</taxon>
    </lineage>
</organism>
<dbReference type="InterPro" id="IPR025363">
    <property type="entry name" value="DUF4267"/>
</dbReference>
<dbReference type="EMBL" id="FLUV01001562">
    <property type="protein sequence ID" value="SBW23302.1"/>
    <property type="molecule type" value="Genomic_DNA"/>
</dbReference>